<evidence type="ECO:0000313" key="3">
    <source>
        <dbReference type="Proteomes" id="UP001205890"/>
    </source>
</evidence>
<reference evidence="2 3" key="1">
    <citation type="submission" date="2022-07" db="EMBL/GenBank/DDBJ databases">
        <authorList>
            <person name="Li W.-J."/>
            <person name="Deng Q.-Q."/>
        </authorList>
    </citation>
    <scope>NUCLEOTIDE SEQUENCE [LARGE SCALE GENOMIC DNA]</scope>
    <source>
        <strain evidence="2 3">SYSU M60028</strain>
    </source>
</reference>
<accession>A0ABT1LEL9</accession>
<protein>
    <submittedName>
        <fullName evidence="2">Uncharacterized protein</fullName>
    </submittedName>
</protein>
<gene>
    <name evidence="2" type="ORF">NK718_15225</name>
</gene>
<feature type="transmembrane region" description="Helical" evidence="1">
    <location>
        <begin position="21"/>
        <end position="39"/>
    </location>
</feature>
<evidence type="ECO:0000256" key="1">
    <source>
        <dbReference type="SAM" id="Phobius"/>
    </source>
</evidence>
<name>A0ABT1LEL9_9HYPH</name>
<organism evidence="2 3">
    <name type="scientific">Alsobacter ponti</name>
    <dbReference type="NCBI Taxonomy" id="2962936"/>
    <lineage>
        <taxon>Bacteria</taxon>
        <taxon>Pseudomonadati</taxon>
        <taxon>Pseudomonadota</taxon>
        <taxon>Alphaproteobacteria</taxon>
        <taxon>Hyphomicrobiales</taxon>
        <taxon>Alsobacteraceae</taxon>
        <taxon>Alsobacter</taxon>
    </lineage>
</organism>
<sequence>MATWLEKRRERRRRRERFEEIVAWIVVPALALAAWWGWLQVRDYVKAAPLLSIMSGKDAAREP</sequence>
<dbReference type="Proteomes" id="UP001205890">
    <property type="component" value="Unassembled WGS sequence"/>
</dbReference>
<keyword evidence="1" id="KW-0812">Transmembrane</keyword>
<keyword evidence="1" id="KW-0472">Membrane</keyword>
<dbReference type="EMBL" id="JANCLU010000015">
    <property type="protein sequence ID" value="MCP8939879.1"/>
    <property type="molecule type" value="Genomic_DNA"/>
</dbReference>
<dbReference type="RefSeq" id="WP_254743974.1">
    <property type="nucleotide sequence ID" value="NZ_JANCLU010000015.1"/>
</dbReference>
<proteinExistence type="predicted"/>
<keyword evidence="3" id="KW-1185">Reference proteome</keyword>
<comment type="caution">
    <text evidence="2">The sequence shown here is derived from an EMBL/GenBank/DDBJ whole genome shotgun (WGS) entry which is preliminary data.</text>
</comment>
<keyword evidence="1" id="KW-1133">Transmembrane helix</keyword>
<evidence type="ECO:0000313" key="2">
    <source>
        <dbReference type="EMBL" id="MCP8939879.1"/>
    </source>
</evidence>